<organism evidence="2 3">
    <name type="scientific">Prochlorococcus marinus (strain MIT 9211)</name>
    <dbReference type="NCBI Taxonomy" id="93059"/>
    <lineage>
        <taxon>Bacteria</taxon>
        <taxon>Bacillati</taxon>
        <taxon>Cyanobacteriota</taxon>
        <taxon>Cyanophyceae</taxon>
        <taxon>Synechococcales</taxon>
        <taxon>Prochlorococcaceae</taxon>
        <taxon>Prochlorococcus</taxon>
    </lineage>
</organism>
<keyword evidence="3" id="KW-1185">Reference proteome</keyword>
<evidence type="ECO:0008006" key="4">
    <source>
        <dbReference type="Google" id="ProtNLM"/>
    </source>
</evidence>
<feature type="coiled-coil region" evidence="1">
    <location>
        <begin position="30"/>
        <end position="60"/>
    </location>
</feature>
<dbReference type="HOGENOM" id="CLU_184483_1_0_3"/>
<keyword evidence="1" id="KW-0175">Coiled coil</keyword>
<dbReference type="Proteomes" id="UP000000788">
    <property type="component" value="Chromosome"/>
</dbReference>
<evidence type="ECO:0000313" key="2">
    <source>
        <dbReference type="EMBL" id="ABX08761.1"/>
    </source>
</evidence>
<sequence>MSYEAGSQECRRIVDAKDNLIKVMQSLDNLQSAEMIKNKLKLIYDELEDMHEKRKEIEHKSS</sequence>
<accession>A9BA99</accession>
<dbReference type="KEGG" id="pmj:P9211_08301"/>
<gene>
    <name evidence="2" type="ordered locus">P9211_08301</name>
</gene>
<dbReference type="EMBL" id="CP000878">
    <property type="protein sequence ID" value="ABX08761.1"/>
    <property type="molecule type" value="Genomic_DNA"/>
</dbReference>
<proteinExistence type="predicted"/>
<evidence type="ECO:0000256" key="1">
    <source>
        <dbReference type="SAM" id="Coils"/>
    </source>
</evidence>
<evidence type="ECO:0000313" key="3">
    <source>
        <dbReference type="Proteomes" id="UP000000788"/>
    </source>
</evidence>
<reference evidence="2 3" key="1">
    <citation type="journal article" date="2007" name="PLoS Genet.">
        <title>Patterns and implications of gene gain and loss in the evolution of Prochlorococcus.</title>
        <authorList>
            <person name="Kettler G.C."/>
            <person name="Martiny A.C."/>
            <person name="Huang K."/>
            <person name="Zucker J."/>
            <person name="Coleman M.L."/>
            <person name="Rodrigue S."/>
            <person name="Chen F."/>
            <person name="Lapidus A."/>
            <person name="Ferriera S."/>
            <person name="Johnson J."/>
            <person name="Steglich C."/>
            <person name="Church G.M."/>
            <person name="Richardson P."/>
            <person name="Chisholm S.W."/>
        </authorList>
    </citation>
    <scope>NUCLEOTIDE SEQUENCE [LARGE SCALE GENOMIC DNA]</scope>
    <source>
        <strain evidence="3">MIT 9211</strain>
    </source>
</reference>
<dbReference type="AlphaFoldDB" id="A9BA99"/>
<protein>
    <recommendedName>
        <fullName evidence="4">Protein family PM-1</fullName>
    </recommendedName>
</protein>
<name>A9BA99_PROM4</name>